<dbReference type="EMBL" id="MN738810">
    <property type="protein sequence ID" value="QHS84656.1"/>
    <property type="molecule type" value="Genomic_DNA"/>
</dbReference>
<dbReference type="AlphaFoldDB" id="A0A6C0AYQ2"/>
<reference evidence="1" key="1">
    <citation type="journal article" date="2020" name="Nature">
        <title>Giant virus diversity and host interactions through global metagenomics.</title>
        <authorList>
            <person name="Schulz F."/>
            <person name="Roux S."/>
            <person name="Paez-Espino D."/>
            <person name="Jungbluth S."/>
            <person name="Walsh D.A."/>
            <person name="Denef V.J."/>
            <person name="McMahon K.D."/>
            <person name="Konstantinidis K.T."/>
            <person name="Eloe-Fadrosh E.A."/>
            <person name="Kyrpides N.C."/>
            <person name="Woyke T."/>
        </authorList>
    </citation>
    <scope>NUCLEOTIDE SEQUENCE</scope>
    <source>
        <strain evidence="1">GVMAG-S-ERX556022-25</strain>
    </source>
</reference>
<accession>A0A6C0AYQ2</accession>
<evidence type="ECO:0008006" key="2">
    <source>
        <dbReference type="Google" id="ProtNLM"/>
    </source>
</evidence>
<sequence>MSSEKAEKSSFKFFCKSCNFKCCNKQGYDRHILTSKHKILTNTSEKVTKSVFLCQCGKEYKHRQSLYNHKKKCHYIEDKNIIIKSDNNEENDQLDYKSMFIKMIKENEDIRNTLVSENKKLRSQISELIPKVGNNNNIINNKQRFNINIFLNEECKDALTMNEFIDKIKVTLDNLMITKNKGLTEGVSNIFIENMNKLSIHERPMHCTDVKRETVYIKCGDPETPYGWLKDEENKNFKEAISKISHVQQKNIDKWTKEHPDWKSNQALQEEYLTLIKNCTDDLKENKREEKVIKNVCNNVYLKS</sequence>
<organism evidence="1">
    <name type="scientific">viral metagenome</name>
    <dbReference type="NCBI Taxonomy" id="1070528"/>
    <lineage>
        <taxon>unclassified sequences</taxon>
        <taxon>metagenomes</taxon>
        <taxon>organismal metagenomes</taxon>
    </lineage>
</organism>
<protein>
    <recommendedName>
        <fullName evidence="2">C2H2-type domain-containing protein</fullName>
    </recommendedName>
</protein>
<name>A0A6C0AYQ2_9ZZZZ</name>
<evidence type="ECO:0000313" key="1">
    <source>
        <dbReference type="EMBL" id="QHS84656.1"/>
    </source>
</evidence>
<proteinExistence type="predicted"/>